<accession>A0AA40K8S7</accession>
<comment type="caution">
    <text evidence="2">The sequence shown here is derived from an EMBL/GenBank/DDBJ whole genome shotgun (WGS) entry which is preliminary data.</text>
</comment>
<dbReference type="EMBL" id="JAUKUD010000003">
    <property type="protein sequence ID" value="KAK0749627.1"/>
    <property type="molecule type" value="Genomic_DNA"/>
</dbReference>
<proteinExistence type="predicted"/>
<keyword evidence="3" id="KW-1185">Reference proteome</keyword>
<protein>
    <recommendedName>
        <fullName evidence="4">Transmembrane protein</fullName>
    </recommendedName>
</protein>
<gene>
    <name evidence="2" type="ORF">B0T18DRAFT_111135</name>
</gene>
<keyword evidence="1" id="KW-0472">Membrane</keyword>
<sequence>MMGCVGRSACFGDAGFGWRSRLIFFSLRYFLFFFGLRRLRVLSGIIVHMPSIALFLRFSFTPVQCQIWRFWVVVEGAGYQGGRAGRGGGLGNAGVGSFLGIQEPCFSVVFGWVCPFVFELEAVFASGCF</sequence>
<feature type="transmembrane region" description="Helical" evidence="1">
    <location>
        <begin position="16"/>
        <end position="34"/>
    </location>
</feature>
<feature type="transmembrane region" description="Helical" evidence="1">
    <location>
        <begin position="41"/>
        <end position="60"/>
    </location>
</feature>
<organism evidence="2 3">
    <name type="scientific">Schizothecium vesticola</name>
    <dbReference type="NCBI Taxonomy" id="314040"/>
    <lineage>
        <taxon>Eukaryota</taxon>
        <taxon>Fungi</taxon>
        <taxon>Dikarya</taxon>
        <taxon>Ascomycota</taxon>
        <taxon>Pezizomycotina</taxon>
        <taxon>Sordariomycetes</taxon>
        <taxon>Sordariomycetidae</taxon>
        <taxon>Sordariales</taxon>
        <taxon>Schizotheciaceae</taxon>
        <taxon>Schizothecium</taxon>
    </lineage>
</organism>
<keyword evidence="1" id="KW-0812">Transmembrane</keyword>
<evidence type="ECO:0000256" key="1">
    <source>
        <dbReference type="SAM" id="Phobius"/>
    </source>
</evidence>
<keyword evidence="1" id="KW-1133">Transmembrane helix</keyword>
<dbReference type="AlphaFoldDB" id="A0AA40K8S7"/>
<name>A0AA40K8S7_9PEZI</name>
<dbReference type="Proteomes" id="UP001172155">
    <property type="component" value="Unassembled WGS sequence"/>
</dbReference>
<evidence type="ECO:0008006" key="4">
    <source>
        <dbReference type="Google" id="ProtNLM"/>
    </source>
</evidence>
<evidence type="ECO:0000313" key="3">
    <source>
        <dbReference type="Proteomes" id="UP001172155"/>
    </source>
</evidence>
<evidence type="ECO:0000313" key="2">
    <source>
        <dbReference type="EMBL" id="KAK0749627.1"/>
    </source>
</evidence>
<reference evidence="2" key="1">
    <citation type="submission" date="2023-06" db="EMBL/GenBank/DDBJ databases">
        <title>Genome-scale phylogeny and comparative genomics of the fungal order Sordariales.</title>
        <authorList>
            <consortium name="Lawrence Berkeley National Laboratory"/>
            <person name="Hensen N."/>
            <person name="Bonometti L."/>
            <person name="Westerberg I."/>
            <person name="Brannstrom I.O."/>
            <person name="Guillou S."/>
            <person name="Cros-Aarteil S."/>
            <person name="Calhoun S."/>
            <person name="Haridas S."/>
            <person name="Kuo A."/>
            <person name="Mondo S."/>
            <person name="Pangilinan J."/>
            <person name="Riley R."/>
            <person name="LaButti K."/>
            <person name="Andreopoulos B."/>
            <person name="Lipzen A."/>
            <person name="Chen C."/>
            <person name="Yanf M."/>
            <person name="Daum C."/>
            <person name="Ng V."/>
            <person name="Clum A."/>
            <person name="Steindorff A."/>
            <person name="Ohm R."/>
            <person name="Martin F."/>
            <person name="Silar P."/>
            <person name="Natvig D."/>
            <person name="Lalanne C."/>
            <person name="Gautier V."/>
            <person name="Ament-velasquez S.L."/>
            <person name="Kruys A."/>
            <person name="Hutchinson M.I."/>
            <person name="Powell A.J."/>
            <person name="Barry K."/>
            <person name="Miller A.N."/>
            <person name="Grigoriev I.V."/>
            <person name="Debuchy R."/>
            <person name="Gladieux P."/>
            <person name="Thoren M.H."/>
            <person name="Johannesson H."/>
        </authorList>
    </citation>
    <scope>NUCLEOTIDE SEQUENCE</scope>
    <source>
        <strain evidence="2">SMH3187-1</strain>
    </source>
</reference>